<name>A0A8D4VRA1_9GAMM</name>
<keyword evidence="7" id="KW-0732">Signal</keyword>
<dbReference type="EMBL" id="AP019782">
    <property type="protein sequence ID" value="BBL72680.1"/>
    <property type="molecule type" value="Genomic_DNA"/>
</dbReference>
<dbReference type="AlphaFoldDB" id="A0A8D4VRA1"/>
<sequence>MIAAYRKALSIRKRQAERIRLPLLALALLSSCCQSAWALCGDEVLRAKQTAERIDQEWPVRTAGDAVSAYLQSLGQRLAPSQSVLDIGRYVTYDWPEHWLFRAVRDKSANAFSIGNGRTYVTDGVILAAENEAQVAAILAHEMGHQLAAHFCGDSDEGYAPSRMVGSLAQAMDVRKEMEADGMALAILTAAGYPASAMLDAIAKMPSNDPNSQRQRQRRIQALHNELPNYDVLPVPPSSGGFAQVKALLQRQ</sequence>
<proteinExistence type="inferred from homology"/>
<feature type="signal peptide" evidence="7">
    <location>
        <begin position="1"/>
        <end position="38"/>
    </location>
</feature>
<dbReference type="InterPro" id="IPR001915">
    <property type="entry name" value="Peptidase_M48"/>
</dbReference>
<dbReference type="Pfam" id="PF01435">
    <property type="entry name" value="Peptidase_M48"/>
    <property type="match status" value="1"/>
</dbReference>
<evidence type="ECO:0000313" key="10">
    <source>
        <dbReference type="Proteomes" id="UP000824988"/>
    </source>
</evidence>
<organism evidence="9 10">
    <name type="scientific">Methylogaea oryzae</name>
    <dbReference type="NCBI Taxonomy" id="1295382"/>
    <lineage>
        <taxon>Bacteria</taxon>
        <taxon>Pseudomonadati</taxon>
        <taxon>Pseudomonadota</taxon>
        <taxon>Gammaproteobacteria</taxon>
        <taxon>Methylococcales</taxon>
        <taxon>Methylococcaceae</taxon>
        <taxon>Methylogaea</taxon>
    </lineage>
</organism>
<dbReference type="GO" id="GO:0004222">
    <property type="term" value="F:metalloendopeptidase activity"/>
    <property type="evidence" value="ECO:0007669"/>
    <property type="project" value="InterPro"/>
</dbReference>
<evidence type="ECO:0000256" key="1">
    <source>
        <dbReference type="ARBA" id="ARBA00022670"/>
    </source>
</evidence>
<evidence type="ECO:0000256" key="7">
    <source>
        <dbReference type="SAM" id="SignalP"/>
    </source>
</evidence>
<reference evidence="9" key="1">
    <citation type="submission" date="2019-06" db="EMBL/GenBank/DDBJ databases">
        <title>Complete genome sequence of Methylogaea oryzae strain JCM16910.</title>
        <authorList>
            <person name="Asakawa S."/>
        </authorList>
    </citation>
    <scope>NUCLEOTIDE SEQUENCE</scope>
    <source>
        <strain evidence="9">E10</strain>
    </source>
</reference>
<dbReference type="GO" id="GO:0051603">
    <property type="term" value="P:proteolysis involved in protein catabolic process"/>
    <property type="evidence" value="ECO:0007669"/>
    <property type="project" value="TreeGrafter"/>
</dbReference>
<keyword evidence="3 6" id="KW-0378">Hydrolase</keyword>
<comment type="cofactor">
    <cofactor evidence="6">
        <name>Zn(2+)</name>
        <dbReference type="ChEBI" id="CHEBI:29105"/>
    </cofactor>
    <text evidence="6">Binds 1 zinc ion per subunit.</text>
</comment>
<evidence type="ECO:0000259" key="8">
    <source>
        <dbReference type="Pfam" id="PF01435"/>
    </source>
</evidence>
<keyword evidence="2" id="KW-0479">Metal-binding</keyword>
<dbReference type="GO" id="GO:0046872">
    <property type="term" value="F:metal ion binding"/>
    <property type="evidence" value="ECO:0007669"/>
    <property type="project" value="UniProtKB-KW"/>
</dbReference>
<evidence type="ECO:0000256" key="4">
    <source>
        <dbReference type="ARBA" id="ARBA00022833"/>
    </source>
</evidence>
<comment type="similarity">
    <text evidence="6">Belongs to the peptidase M48 family.</text>
</comment>
<evidence type="ECO:0000313" key="9">
    <source>
        <dbReference type="EMBL" id="BBL72680.1"/>
    </source>
</evidence>
<keyword evidence="4 6" id="KW-0862">Zinc</keyword>
<feature type="domain" description="Peptidase M48" evidence="8">
    <location>
        <begin position="97"/>
        <end position="150"/>
    </location>
</feature>
<keyword evidence="5 6" id="KW-0482">Metalloprotease</keyword>
<evidence type="ECO:0000256" key="2">
    <source>
        <dbReference type="ARBA" id="ARBA00022723"/>
    </source>
</evidence>
<evidence type="ECO:0000256" key="6">
    <source>
        <dbReference type="RuleBase" id="RU003983"/>
    </source>
</evidence>
<accession>A0A8D4VRA1</accession>
<dbReference type="KEGG" id="moz:MoryE10_32860"/>
<dbReference type="GO" id="GO:0016020">
    <property type="term" value="C:membrane"/>
    <property type="evidence" value="ECO:0007669"/>
    <property type="project" value="TreeGrafter"/>
</dbReference>
<dbReference type="Proteomes" id="UP000824988">
    <property type="component" value="Chromosome"/>
</dbReference>
<evidence type="ECO:0000256" key="3">
    <source>
        <dbReference type="ARBA" id="ARBA00022801"/>
    </source>
</evidence>
<dbReference type="PROSITE" id="PS51257">
    <property type="entry name" value="PROKAR_LIPOPROTEIN"/>
    <property type="match status" value="1"/>
</dbReference>
<dbReference type="PANTHER" id="PTHR22726">
    <property type="entry name" value="METALLOENDOPEPTIDASE OMA1"/>
    <property type="match status" value="1"/>
</dbReference>
<gene>
    <name evidence="9" type="ORF">MoryE10_32860</name>
</gene>
<keyword evidence="10" id="KW-1185">Reference proteome</keyword>
<feature type="chain" id="PRO_5034530800" description="Peptidase M48 domain-containing protein" evidence="7">
    <location>
        <begin position="39"/>
        <end position="252"/>
    </location>
</feature>
<dbReference type="PANTHER" id="PTHR22726:SF1">
    <property type="entry name" value="METALLOENDOPEPTIDASE OMA1, MITOCHONDRIAL"/>
    <property type="match status" value="1"/>
</dbReference>
<dbReference type="CDD" id="cd07324">
    <property type="entry name" value="M48C_Oma1-like"/>
    <property type="match status" value="1"/>
</dbReference>
<dbReference type="InterPro" id="IPR051156">
    <property type="entry name" value="Mito/Outer_Membr_Metalloprot"/>
</dbReference>
<evidence type="ECO:0000256" key="5">
    <source>
        <dbReference type="ARBA" id="ARBA00023049"/>
    </source>
</evidence>
<protein>
    <recommendedName>
        <fullName evidence="8">Peptidase M48 domain-containing protein</fullName>
    </recommendedName>
</protein>
<keyword evidence="1 6" id="KW-0645">Protease</keyword>